<comment type="caution">
    <text evidence="2">The sequence shown here is derived from an EMBL/GenBank/DDBJ whole genome shotgun (WGS) entry which is preliminary data.</text>
</comment>
<evidence type="ECO:0000313" key="2">
    <source>
        <dbReference type="EMBL" id="RIW13946.1"/>
    </source>
</evidence>
<keyword evidence="1" id="KW-1133">Transmembrane helix</keyword>
<dbReference type="Pfam" id="PF14126">
    <property type="entry name" value="DUF4293"/>
    <property type="match status" value="1"/>
</dbReference>
<dbReference type="EMBL" id="QXML01000007">
    <property type="protein sequence ID" value="RIW13946.1"/>
    <property type="molecule type" value="Genomic_DNA"/>
</dbReference>
<keyword evidence="1" id="KW-0812">Transmembrane</keyword>
<keyword evidence="3" id="KW-1185">Reference proteome</keyword>
<dbReference type="OrthoDB" id="594989at2"/>
<dbReference type="InterPro" id="IPR025635">
    <property type="entry name" value="DUF4293"/>
</dbReference>
<evidence type="ECO:0000256" key="1">
    <source>
        <dbReference type="SAM" id="Phobius"/>
    </source>
</evidence>
<protein>
    <submittedName>
        <fullName evidence="2">DUF4293 family protein</fullName>
    </submittedName>
</protein>
<evidence type="ECO:0000313" key="3">
    <source>
        <dbReference type="Proteomes" id="UP000283522"/>
    </source>
</evidence>
<dbReference type="RefSeq" id="WP_119478489.1">
    <property type="nucleotide sequence ID" value="NZ_QXML01000007.1"/>
</dbReference>
<dbReference type="Proteomes" id="UP000283522">
    <property type="component" value="Unassembled WGS sequence"/>
</dbReference>
<keyword evidence="1" id="KW-0472">Membrane</keyword>
<dbReference type="AlphaFoldDB" id="A0A418PPF7"/>
<sequence>MIQRVQTIFLFLVAAAMGVTIGTELWSQDLTDSGQTWSLSAFALSNVDSSGEVIQSTSKWYLGSLAALVGLMAVISIFQYKNRTRQMMLNMINSLLMVGLVSAIFLTTNGLNTELGVEVAGSYKPGFWAVLVAMVLNMLANRFIRKDEALVRSVDRIR</sequence>
<feature type="transmembrane region" description="Helical" evidence="1">
    <location>
        <begin position="60"/>
        <end position="80"/>
    </location>
</feature>
<gene>
    <name evidence="2" type="ORF">D0X99_14090</name>
</gene>
<organism evidence="2 3">
    <name type="scientific">Algoriphagus lacus</name>
    <dbReference type="NCBI Taxonomy" id="2056311"/>
    <lineage>
        <taxon>Bacteria</taxon>
        <taxon>Pseudomonadati</taxon>
        <taxon>Bacteroidota</taxon>
        <taxon>Cytophagia</taxon>
        <taxon>Cytophagales</taxon>
        <taxon>Cyclobacteriaceae</taxon>
        <taxon>Algoriphagus</taxon>
    </lineage>
</organism>
<accession>A0A418PPF7</accession>
<feature type="transmembrane region" description="Helical" evidence="1">
    <location>
        <begin position="126"/>
        <end position="144"/>
    </location>
</feature>
<name>A0A418PPF7_9BACT</name>
<feature type="transmembrane region" description="Helical" evidence="1">
    <location>
        <begin position="87"/>
        <end position="106"/>
    </location>
</feature>
<reference evidence="2 3" key="1">
    <citation type="submission" date="2018-09" db="EMBL/GenBank/DDBJ databases">
        <authorList>
            <person name="Wang X."/>
            <person name="Du Z."/>
        </authorList>
    </citation>
    <scope>NUCLEOTIDE SEQUENCE [LARGE SCALE GENOMIC DNA]</scope>
    <source>
        <strain evidence="2 3">N3</strain>
    </source>
</reference>
<proteinExistence type="predicted"/>